<sequence length="157" mass="17945">MKIAFWALGKHHEGYVKEGVEAFSGRIGNYFRLEWELIPAPRDAAHLAPRELKKKEAESILPKIAKEDYLVALEERGRQLTSEGLATFLQSRANAGTRRIIFLIGGAYGLDETVLRRANTLWSLSQLVFPHQLVRLILAEQVYRACTIMKNEKYHHS</sequence>
<evidence type="ECO:0000256" key="5">
    <source>
        <dbReference type="HAMAP-Rule" id="MF_00658"/>
    </source>
</evidence>
<evidence type="ECO:0000313" key="6">
    <source>
        <dbReference type="EMBL" id="SDC13431.1"/>
    </source>
</evidence>
<dbReference type="HAMAP" id="MF_00658">
    <property type="entry name" value="23SrRNA_methyltr_H"/>
    <property type="match status" value="1"/>
</dbReference>
<evidence type="ECO:0000256" key="3">
    <source>
        <dbReference type="ARBA" id="ARBA00022691"/>
    </source>
</evidence>
<dbReference type="Proteomes" id="UP000198757">
    <property type="component" value="Unassembled WGS sequence"/>
</dbReference>
<feature type="binding site" evidence="5">
    <location>
        <position position="105"/>
    </location>
    <ligand>
        <name>S-adenosyl-L-methionine</name>
        <dbReference type="ChEBI" id="CHEBI:59789"/>
    </ligand>
</feature>
<dbReference type="PANTHER" id="PTHR33603">
    <property type="entry name" value="METHYLTRANSFERASE"/>
    <property type="match status" value="1"/>
</dbReference>
<dbReference type="GO" id="GO:0005737">
    <property type="term" value="C:cytoplasm"/>
    <property type="evidence" value="ECO:0007669"/>
    <property type="project" value="UniProtKB-SubCell"/>
</dbReference>
<dbReference type="EMBL" id="FMZO01000001">
    <property type="protein sequence ID" value="SDC13431.1"/>
    <property type="molecule type" value="Genomic_DNA"/>
</dbReference>
<keyword evidence="5" id="KW-0963">Cytoplasm</keyword>
<dbReference type="CDD" id="cd18081">
    <property type="entry name" value="RlmH-like"/>
    <property type="match status" value="1"/>
</dbReference>
<dbReference type="Gene3D" id="3.40.1280.10">
    <property type="match status" value="1"/>
</dbReference>
<dbReference type="EC" id="2.1.1.177" evidence="5"/>
<dbReference type="SUPFAM" id="SSF75217">
    <property type="entry name" value="alpha/beta knot"/>
    <property type="match status" value="1"/>
</dbReference>
<dbReference type="InterPro" id="IPR029028">
    <property type="entry name" value="Alpha/beta_knot_MTases"/>
</dbReference>
<organism evidence="6 7">
    <name type="scientific">Niabella drilacis (strain DSM 25811 / CCM 8410 / CCUG 62505 / LMG 26954 / E90)</name>
    <dbReference type="NCBI Taxonomy" id="1285928"/>
    <lineage>
        <taxon>Bacteria</taxon>
        <taxon>Pseudomonadati</taxon>
        <taxon>Bacteroidota</taxon>
        <taxon>Chitinophagia</taxon>
        <taxon>Chitinophagales</taxon>
        <taxon>Chitinophagaceae</taxon>
        <taxon>Niabella</taxon>
    </lineage>
</organism>
<gene>
    <name evidence="5" type="primary">rlmH</name>
    <name evidence="6" type="ORF">SAMN04487894_101413</name>
</gene>
<protein>
    <recommendedName>
        <fullName evidence="5">Ribosomal RNA large subunit methyltransferase H</fullName>
        <ecNumber evidence="5">2.1.1.177</ecNumber>
    </recommendedName>
    <alternativeName>
        <fullName evidence="5">23S rRNA (pseudouridine1915-N3)-methyltransferase</fullName>
    </alternativeName>
    <alternativeName>
        <fullName evidence="5">23S rRNA m3Psi1915 methyltransferase</fullName>
    </alternativeName>
    <alternativeName>
        <fullName evidence="5">rRNA (pseudouridine-N3-)-methyltransferase RlmH</fullName>
    </alternativeName>
</protein>
<evidence type="ECO:0000256" key="2">
    <source>
        <dbReference type="ARBA" id="ARBA00022679"/>
    </source>
</evidence>
<comment type="subunit">
    <text evidence="5">Homodimer.</text>
</comment>
<comment type="subcellular location">
    <subcellularLocation>
        <location evidence="5">Cytoplasm</location>
    </subcellularLocation>
</comment>
<dbReference type="RefSeq" id="WP_090388350.1">
    <property type="nucleotide sequence ID" value="NZ_FMZO01000001.1"/>
</dbReference>
<dbReference type="OrthoDB" id="9806643at2"/>
<comment type="catalytic activity">
    <reaction evidence="5">
        <text>pseudouridine(1915) in 23S rRNA + S-adenosyl-L-methionine = N(3)-methylpseudouridine(1915) in 23S rRNA + S-adenosyl-L-homocysteine + H(+)</text>
        <dbReference type="Rhea" id="RHEA:42752"/>
        <dbReference type="Rhea" id="RHEA-COMP:10221"/>
        <dbReference type="Rhea" id="RHEA-COMP:10222"/>
        <dbReference type="ChEBI" id="CHEBI:15378"/>
        <dbReference type="ChEBI" id="CHEBI:57856"/>
        <dbReference type="ChEBI" id="CHEBI:59789"/>
        <dbReference type="ChEBI" id="CHEBI:65314"/>
        <dbReference type="ChEBI" id="CHEBI:74486"/>
        <dbReference type="EC" id="2.1.1.177"/>
    </reaction>
</comment>
<dbReference type="AlphaFoldDB" id="A0A1G6J3W9"/>
<accession>A0A1G6J3W9</accession>
<feature type="binding site" evidence="5">
    <location>
        <position position="73"/>
    </location>
    <ligand>
        <name>S-adenosyl-L-methionine</name>
        <dbReference type="ChEBI" id="CHEBI:59789"/>
    </ligand>
</feature>
<evidence type="ECO:0000256" key="1">
    <source>
        <dbReference type="ARBA" id="ARBA00022603"/>
    </source>
</evidence>
<dbReference type="Pfam" id="PF02590">
    <property type="entry name" value="SPOUT_MTase"/>
    <property type="match status" value="1"/>
</dbReference>
<keyword evidence="7" id="KW-1185">Reference proteome</keyword>
<dbReference type="PIRSF" id="PIRSF004505">
    <property type="entry name" value="MT_bac"/>
    <property type="match status" value="1"/>
</dbReference>
<proteinExistence type="inferred from homology"/>
<keyword evidence="3 5" id="KW-0949">S-adenosyl-L-methionine</keyword>
<keyword evidence="5" id="KW-0698">rRNA processing</keyword>
<keyword evidence="2 5" id="KW-0808">Transferase</keyword>
<dbReference type="InterPro" id="IPR029026">
    <property type="entry name" value="tRNA_m1G_MTases_N"/>
</dbReference>
<feature type="binding site" evidence="5">
    <location>
        <begin position="124"/>
        <end position="129"/>
    </location>
    <ligand>
        <name>S-adenosyl-L-methionine</name>
        <dbReference type="ChEBI" id="CHEBI:59789"/>
    </ligand>
</feature>
<dbReference type="GO" id="GO:0070038">
    <property type="term" value="F:rRNA (pseudouridine-N3-)-methyltransferase activity"/>
    <property type="evidence" value="ECO:0007669"/>
    <property type="project" value="UniProtKB-UniRule"/>
</dbReference>
<dbReference type="InterPro" id="IPR003742">
    <property type="entry name" value="RlmH-like"/>
</dbReference>
<comment type="similarity">
    <text evidence="4 5">Belongs to the RNA methyltransferase RlmH family.</text>
</comment>
<dbReference type="STRING" id="1285928.SAMN04487894_101413"/>
<name>A0A1G6J3W9_NIADE</name>
<comment type="function">
    <text evidence="5">Specifically methylates the pseudouridine at position 1915 (m3Psi1915) in 23S rRNA.</text>
</comment>
<keyword evidence="1 5" id="KW-0489">Methyltransferase</keyword>
<evidence type="ECO:0000256" key="4">
    <source>
        <dbReference type="ARBA" id="ARBA00038303"/>
    </source>
</evidence>
<reference evidence="7" key="1">
    <citation type="submission" date="2016-10" db="EMBL/GenBank/DDBJ databases">
        <authorList>
            <person name="Varghese N."/>
            <person name="Submissions S."/>
        </authorList>
    </citation>
    <scope>NUCLEOTIDE SEQUENCE [LARGE SCALE GENOMIC DNA]</scope>
    <source>
        <strain evidence="7">DSM 25811 / CCM 8410 / LMG 26954 / E90</strain>
    </source>
</reference>
<evidence type="ECO:0000313" key="7">
    <source>
        <dbReference type="Proteomes" id="UP000198757"/>
    </source>
</evidence>
<dbReference type="PANTHER" id="PTHR33603:SF1">
    <property type="entry name" value="RIBOSOMAL RNA LARGE SUBUNIT METHYLTRANSFERASE H"/>
    <property type="match status" value="1"/>
</dbReference>